<dbReference type="GO" id="GO:0009055">
    <property type="term" value="F:electron transfer activity"/>
    <property type="evidence" value="ECO:0007669"/>
    <property type="project" value="InterPro"/>
</dbReference>
<organism evidence="6">
    <name type="scientific">marine metagenome</name>
    <dbReference type="NCBI Taxonomy" id="408172"/>
    <lineage>
        <taxon>unclassified sequences</taxon>
        <taxon>metagenomes</taxon>
        <taxon>ecological metagenomes</taxon>
    </lineage>
</organism>
<dbReference type="InterPro" id="IPR015984">
    <property type="entry name" value="Cyt_c_prime_subgr"/>
</dbReference>
<evidence type="ECO:0000256" key="3">
    <source>
        <dbReference type="ARBA" id="ARBA00022723"/>
    </source>
</evidence>
<reference evidence="6" key="1">
    <citation type="submission" date="2018-05" db="EMBL/GenBank/DDBJ databases">
        <authorList>
            <person name="Lanie J.A."/>
            <person name="Ng W.-L."/>
            <person name="Kazmierczak K.M."/>
            <person name="Andrzejewski T.M."/>
            <person name="Davidsen T.M."/>
            <person name="Wayne K.J."/>
            <person name="Tettelin H."/>
            <person name="Glass J.I."/>
            <person name="Rusch D."/>
            <person name="Podicherti R."/>
            <person name="Tsui H.-C.T."/>
            <person name="Winkler M.E."/>
        </authorList>
    </citation>
    <scope>NUCLEOTIDE SEQUENCE</scope>
</reference>
<proteinExistence type="predicted"/>
<dbReference type="PIRSF" id="PIRSF000027">
    <property type="entry name" value="Cytc_c_prime"/>
    <property type="match status" value="1"/>
</dbReference>
<dbReference type="Pfam" id="PF01322">
    <property type="entry name" value="Cytochrom_C_2"/>
    <property type="match status" value="1"/>
</dbReference>
<keyword evidence="1" id="KW-0813">Transport</keyword>
<dbReference type="Gene3D" id="1.20.120.10">
    <property type="entry name" value="Cytochrome c/b562"/>
    <property type="match status" value="1"/>
</dbReference>
<dbReference type="AlphaFoldDB" id="A0A381QZS6"/>
<dbReference type="GO" id="GO:0042597">
    <property type="term" value="C:periplasmic space"/>
    <property type="evidence" value="ECO:0007669"/>
    <property type="project" value="InterPro"/>
</dbReference>
<keyword evidence="4" id="KW-0249">Electron transport</keyword>
<gene>
    <name evidence="6" type="ORF">METZ01_LOCUS36922</name>
</gene>
<dbReference type="PROSITE" id="PS51009">
    <property type="entry name" value="CYTCII"/>
    <property type="match status" value="1"/>
</dbReference>
<dbReference type="SUPFAM" id="SSF47175">
    <property type="entry name" value="Cytochromes"/>
    <property type="match status" value="1"/>
</dbReference>
<dbReference type="InterPro" id="IPR002321">
    <property type="entry name" value="Cyt_c_II"/>
</dbReference>
<dbReference type="InterPro" id="IPR012127">
    <property type="entry name" value="Cyt_c_prime"/>
</dbReference>
<evidence type="ECO:0008006" key="7">
    <source>
        <dbReference type="Google" id="ProtNLM"/>
    </source>
</evidence>
<dbReference type="PRINTS" id="PR00608">
    <property type="entry name" value="CYTCHROMECII"/>
</dbReference>
<dbReference type="GO" id="GO:0020037">
    <property type="term" value="F:heme binding"/>
    <property type="evidence" value="ECO:0007669"/>
    <property type="project" value="InterPro"/>
</dbReference>
<keyword evidence="2" id="KW-0349">Heme</keyword>
<evidence type="ECO:0000256" key="5">
    <source>
        <dbReference type="ARBA" id="ARBA00023004"/>
    </source>
</evidence>
<keyword evidence="3" id="KW-0479">Metal-binding</keyword>
<accession>A0A381QZS6</accession>
<dbReference type="InterPro" id="IPR010980">
    <property type="entry name" value="Cyt_c/b562"/>
</dbReference>
<dbReference type="EMBL" id="UINC01001579">
    <property type="protein sequence ID" value="SUZ84068.1"/>
    <property type="molecule type" value="Genomic_DNA"/>
</dbReference>
<protein>
    <recommendedName>
        <fullName evidence="7">Cytochrome c domain-containing protein</fullName>
    </recommendedName>
</protein>
<evidence type="ECO:0000256" key="4">
    <source>
        <dbReference type="ARBA" id="ARBA00022982"/>
    </source>
</evidence>
<evidence type="ECO:0000256" key="1">
    <source>
        <dbReference type="ARBA" id="ARBA00022448"/>
    </source>
</evidence>
<dbReference type="GO" id="GO:0022900">
    <property type="term" value="P:electron transport chain"/>
    <property type="evidence" value="ECO:0007669"/>
    <property type="project" value="InterPro"/>
</dbReference>
<evidence type="ECO:0000256" key="2">
    <source>
        <dbReference type="ARBA" id="ARBA00022617"/>
    </source>
</evidence>
<dbReference type="GO" id="GO:0005506">
    <property type="term" value="F:iron ion binding"/>
    <property type="evidence" value="ECO:0007669"/>
    <property type="project" value="InterPro"/>
</dbReference>
<keyword evidence="5" id="KW-0408">Iron</keyword>
<evidence type="ECO:0000313" key="6">
    <source>
        <dbReference type="EMBL" id="SUZ84068.1"/>
    </source>
</evidence>
<sequence length="150" mass="16250">MNHIKTLTAVSALSFIVILGNSAFAQSEGIIKYRKNVMKSTGGHMGAITDILKNGLPLTAHIVDHARSINQNNKMTLSMFPKGSGLGDTKAKPAIWENWAKFESAANASVRESTKLAKVAESGDMAAFAKQVRATGKTCRSCHKTFRERN</sequence>
<name>A0A381QZS6_9ZZZZ</name>